<dbReference type="Proteomes" id="UP000316213">
    <property type="component" value="Unassembled WGS sequence"/>
</dbReference>
<accession>A0A5C5ZIG6</accession>
<dbReference type="EMBL" id="SJPM01000030">
    <property type="protein sequence ID" value="TWT86978.1"/>
    <property type="molecule type" value="Genomic_DNA"/>
</dbReference>
<dbReference type="AlphaFoldDB" id="A0A5C5ZIG6"/>
<sequence length="82" mass="8641">MQLGHFENGLLEAAQKACTTAGPFARAGCLKRVHALQAILSPIASNGYAMAFDRTPGWTHQHGRADVVSPACPPEPAISDLT</sequence>
<reference evidence="1 2" key="1">
    <citation type="submission" date="2019-02" db="EMBL/GenBank/DDBJ databases">
        <title>Deep-cultivation of Planctomycetes and their phenomic and genomic characterization uncovers novel biology.</title>
        <authorList>
            <person name="Wiegand S."/>
            <person name="Jogler M."/>
            <person name="Boedeker C."/>
            <person name="Pinto D."/>
            <person name="Vollmers J."/>
            <person name="Rivas-Marin E."/>
            <person name="Kohn T."/>
            <person name="Peeters S.H."/>
            <person name="Heuer A."/>
            <person name="Rast P."/>
            <person name="Oberbeckmann S."/>
            <person name="Bunk B."/>
            <person name="Jeske O."/>
            <person name="Meyerdierks A."/>
            <person name="Storesund J.E."/>
            <person name="Kallscheuer N."/>
            <person name="Luecker S."/>
            <person name="Lage O.M."/>
            <person name="Pohl T."/>
            <person name="Merkel B.J."/>
            <person name="Hornburger P."/>
            <person name="Mueller R.-W."/>
            <person name="Bruemmer F."/>
            <person name="Labrenz M."/>
            <person name="Spormann A.M."/>
            <person name="Op Den Camp H."/>
            <person name="Overmann J."/>
            <person name="Amann R."/>
            <person name="Jetten M.S.M."/>
            <person name="Mascher T."/>
            <person name="Medema M.H."/>
            <person name="Devos D.P."/>
            <person name="Kaster A.-K."/>
            <person name="Ovreas L."/>
            <person name="Rohde M."/>
            <person name="Galperin M.Y."/>
            <person name="Jogler C."/>
        </authorList>
    </citation>
    <scope>NUCLEOTIDE SEQUENCE [LARGE SCALE GENOMIC DNA]</scope>
    <source>
        <strain evidence="1 2">Pla100</strain>
    </source>
</reference>
<keyword evidence="2" id="KW-1185">Reference proteome</keyword>
<organism evidence="1 2">
    <name type="scientific">Neorhodopirellula pilleata</name>
    <dbReference type="NCBI Taxonomy" id="2714738"/>
    <lineage>
        <taxon>Bacteria</taxon>
        <taxon>Pseudomonadati</taxon>
        <taxon>Planctomycetota</taxon>
        <taxon>Planctomycetia</taxon>
        <taxon>Pirellulales</taxon>
        <taxon>Pirellulaceae</taxon>
        <taxon>Neorhodopirellula</taxon>
    </lineage>
</organism>
<comment type="caution">
    <text evidence="1">The sequence shown here is derived from an EMBL/GenBank/DDBJ whole genome shotgun (WGS) entry which is preliminary data.</text>
</comment>
<gene>
    <name evidence="1" type="ORF">Pla100_60050</name>
</gene>
<evidence type="ECO:0000313" key="2">
    <source>
        <dbReference type="Proteomes" id="UP000316213"/>
    </source>
</evidence>
<name>A0A5C5ZIG6_9BACT</name>
<protein>
    <submittedName>
        <fullName evidence="1">Uncharacterized protein</fullName>
    </submittedName>
</protein>
<evidence type="ECO:0000313" key="1">
    <source>
        <dbReference type="EMBL" id="TWT86978.1"/>
    </source>
</evidence>
<proteinExistence type="predicted"/>